<dbReference type="PANTHER" id="PTHR45181:SF11">
    <property type="entry name" value="DNAJ DOMAIN, TETRATRICOPEPTIDE-LIKE HELICAL DOMAIN SUPERFAMILY"/>
    <property type="match status" value="1"/>
</dbReference>
<reference evidence="1 2" key="1">
    <citation type="journal article" date="2017" name="Nat. Commun.">
        <title>Genome assembly with in vitro proximity ligation data and whole-genome triplication in lettuce.</title>
        <authorList>
            <person name="Reyes-Chin-Wo S."/>
            <person name="Wang Z."/>
            <person name="Yang X."/>
            <person name="Kozik A."/>
            <person name="Arikit S."/>
            <person name="Song C."/>
            <person name="Xia L."/>
            <person name="Froenicke L."/>
            <person name="Lavelle D.O."/>
            <person name="Truco M.J."/>
            <person name="Xia R."/>
            <person name="Zhu S."/>
            <person name="Xu C."/>
            <person name="Xu H."/>
            <person name="Xu X."/>
            <person name="Cox K."/>
            <person name="Korf I."/>
            <person name="Meyers B.C."/>
            <person name="Michelmore R.W."/>
        </authorList>
    </citation>
    <scope>NUCLEOTIDE SEQUENCE [LARGE SCALE GENOMIC DNA]</scope>
    <source>
        <strain evidence="2">cv. Salinas</strain>
        <tissue evidence="1">Seedlings</tissue>
    </source>
</reference>
<comment type="caution">
    <text evidence="1">The sequence shown here is derived from an EMBL/GenBank/DDBJ whole genome shotgun (WGS) entry which is preliminary data.</text>
</comment>
<dbReference type="Proteomes" id="UP000235145">
    <property type="component" value="Unassembled WGS sequence"/>
</dbReference>
<sequence>MSLCRLFVYRWPHRFIDQASFLALSTVDNIPIPVFPGSPTQGSPIHHFRNISISCFSLATSSSTSLGILHSQNLSPTQTVPPYYFSPYTSLSPLLLSNQKVTELWIIHRLSLLYLLLIPPLPAASPKPFDLYLISLASFLSLTITVVPNRLPIYSLRGEVDDSLYYYNKCLESEEIICLDRRMTIEAVDGLQKAQITNHL</sequence>
<gene>
    <name evidence="1" type="ORF">LSAT_V11C400212960</name>
</gene>
<organism evidence="1 2">
    <name type="scientific">Lactuca sativa</name>
    <name type="common">Garden lettuce</name>
    <dbReference type="NCBI Taxonomy" id="4236"/>
    <lineage>
        <taxon>Eukaryota</taxon>
        <taxon>Viridiplantae</taxon>
        <taxon>Streptophyta</taxon>
        <taxon>Embryophyta</taxon>
        <taxon>Tracheophyta</taxon>
        <taxon>Spermatophyta</taxon>
        <taxon>Magnoliopsida</taxon>
        <taxon>eudicotyledons</taxon>
        <taxon>Gunneridae</taxon>
        <taxon>Pentapetalae</taxon>
        <taxon>asterids</taxon>
        <taxon>campanulids</taxon>
        <taxon>Asterales</taxon>
        <taxon>Asteraceae</taxon>
        <taxon>Cichorioideae</taxon>
        <taxon>Cichorieae</taxon>
        <taxon>Lactucinae</taxon>
        <taxon>Lactuca</taxon>
    </lineage>
</organism>
<accession>A0A9R1XCY2</accession>
<dbReference type="AlphaFoldDB" id="A0A9R1XCY2"/>
<protein>
    <submittedName>
        <fullName evidence="1">Uncharacterized protein</fullName>
    </submittedName>
</protein>
<evidence type="ECO:0000313" key="2">
    <source>
        <dbReference type="Proteomes" id="UP000235145"/>
    </source>
</evidence>
<dbReference type="PANTHER" id="PTHR45181">
    <property type="entry name" value="HEAT SHOCK PROTEIN DNAJ WITH TETRATRICOPEPTIDE REPEAT-CONTAINING PROTEIN"/>
    <property type="match status" value="1"/>
</dbReference>
<evidence type="ECO:0000313" key="1">
    <source>
        <dbReference type="EMBL" id="KAJ0209725.1"/>
    </source>
</evidence>
<dbReference type="EMBL" id="NBSK02000004">
    <property type="protein sequence ID" value="KAJ0209725.1"/>
    <property type="molecule type" value="Genomic_DNA"/>
</dbReference>
<name>A0A9R1XCY2_LACSA</name>
<keyword evidence="2" id="KW-1185">Reference proteome</keyword>
<proteinExistence type="predicted"/>